<organism evidence="1">
    <name type="scientific">Tanacetum cinerariifolium</name>
    <name type="common">Dalmatian daisy</name>
    <name type="synonym">Chrysanthemum cinerariifolium</name>
    <dbReference type="NCBI Taxonomy" id="118510"/>
    <lineage>
        <taxon>Eukaryota</taxon>
        <taxon>Viridiplantae</taxon>
        <taxon>Streptophyta</taxon>
        <taxon>Embryophyta</taxon>
        <taxon>Tracheophyta</taxon>
        <taxon>Spermatophyta</taxon>
        <taxon>Magnoliopsida</taxon>
        <taxon>eudicotyledons</taxon>
        <taxon>Gunneridae</taxon>
        <taxon>Pentapetalae</taxon>
        <taxon>asterids</taxon>
        <taxon>campanulids</taxon>
        <taxon>Asterales</taxon>
        <taxon>Asteraceae</taxon>
        <taxon>Asteroideae</taxon>
        <taxon>Anthemideae</taxon>
        <taxon>Anthemidinae</taxon>
        <taxon>Tanacetum</taxon>
    </lineage>
</organism>
<comment type="caution">
    <text evidence="1">The sequence shown here is derived from an EMBL/GenBank/DDBJ whole genome shotgun (WGS) entry which is preliminary data.</text>
</comment>
<accession>A0A699USF0</accession>
<dbReference type="EMBL" id="BKCJ011361765">
    <property type="protein sequence ID" value="GFD25577.1"/>
    <property type="molecule type" value="Genomic_DNA"/>
</dbReference>
<name>A0A699USF0_TANCI</name>
<sequence length="61" mass="6761">MTSGQISSELDLTYASSKITKHQPTEGELDLLFEIMYDDYFGGQPSATVENVPPAQEPQVR</sequence>
<proteinExistence type="predicted"/>
<reference evidence="1" key="1">
    <citation type="journal article" date="2019" name="Sci. Rep.">
        <title>Draft genome of Tanacetum cinerariifolium, the natural source of mosquito coil.</title>
        <authorList>
            <person name="Yamashiro T."/>
            <person name="Shiraishi A."/>
            <person name="Satake H."/>
            <person name="Nakayama K."/>
        </authorList>
    </citation>
    <scope>NUCLEOTIDE SEQUENCE</scope>
</reference>
<protein>
    <submittedName>
        <fullName evidence="1">Uncharacterized protein</fullName>
    </submittedName>
</protein>
<evidence type="ECO:0000313" key="1">
    <source>
        <dbReference type="EMBL" id="GFD25577.1"/>
    </source>
</evidence>
<feature type="non-terminal residue" evidence="1">
    <location>
        <position position="61"/>
    </location>
</feature>
<gene>
    <name evidence="1" type="ORF">Tci_897546</name>
</gene>
<dbReference type="AlphaFoldDB" id="A0A699USF0"/>